<reference evidence="6 7" key="1">
    <citation type="submission" date="2020-01" db="EMBL/GenBank/DDBJ databases">
        <title>Insect and environment-associated Actinomycetes.</title>
        <authorList>
            <person name="Currrie C."/>
            <person name="Chevrette M."/>
            <person name="Carlson C."/>
            <person name="Stubbendieck R."/>
            <person name="Wendt-Pienkowski E."/>
        </authorList>
    </citation>
    <scope>NUCLEOTIDE SEQUENCE [LARGE SCALE GENOMIC DNA]</scope>
    <source>
        <strain evidence="6 7">SID10258</strain>
    </source>
</reference>
<evidence type="ECO:0000256" key="4">
    <source>
        <dbReference type="PROSITE-ProRule" id="PRU00335"/>
    </source>
</evidence>
<evidence type="ECO:0000313" key="6">
    <source>
        <dbReference type="EMBL" id="NEA21964.1"/>
    </source>
</evidence>
<dbReference type="Gene3D" id="1.10.357.10">
    <property type="entry name" value="Tetracycline Repressor, domain 2"/>
    <property type="match status" value="1"/>
</dbReference>
<dbReference type="GO" id="GO:0000976">
    <property type="term" value="F:transcription cis-regulatory region binding"/>
    <property type="evidence" value="ECO:0007669"/>
    <property type="project" value="TreeGrafter"/>
</dbReference>
<gene>
    <name evidence="6" type="ORF">G3I70_05560</name>
</gene>
<dbReference type="Proteomes" id="UP000475532">
    <property type="component" value="Unassembled WGS sequence"/>
</dbReference>
<dbReference type="Pfam" id="PF18556">
    <property type="entry name" value="TetR_C_35"/>
    <property type="match status" value="1"/>
</dbReference>
<dbReference type="InterPro" id="IPR009057">
    <property type="entry name" value="Homeodomain-like_sf"/>
</dbReference>
<dbReference type="RefSeq" id="WP_163053559.1">
    <property type="nucleotide sequence ID" value="NZ_JAAGLI010000145.1"/>
</dbReference>
<dbReference type="PROSITE" id="PS50977">
    <property type="entry name" value="HTH_TETR_2"/>
    <property type="match status" value="1"/>
</dbReference>
<evidence type="ECO:0000259" key="5">
    <source>
        <dbReference type="PROSITE" id="PS50977"/>
    </source>
</evidence>
<dbReference type="GO" id="GO:0003700">
    <property type="term" value="F:DNA-binding transcription factor activity"/>
    <property type="evidence" value="ECO:0007669"/>
    <property type="project" value="TreeGrafter"/>
</dbReference>
<feature type="domain" description="HTH tetR-type" evidence="5">
    <location>
        <begin position="15"/>
        <end position="75"/>
    </location>
</feature>
<accession>A0A6L9QCN7</accession>
<organism evidence="6 7">
    <name type="scientific">Actinomadura bangladeshensis</name>
    <dbReference type="NCBI Taxonomy" id="453573"/>
    <lineage>
        <taxon>Bacteria</taxon>
        <taxon>Bacillati</taxon>
        <taxon>Actinomycetota</taxon>
        <taxon>Actinomycetes</taxon>
        <taxon>Streptosporangiales</taxon>
        <taxon>Thermomonosporaceae</taxon>
        <taxon>Actinomadura</taxon>
    </lineage>
</organism>
<sequence length="198" mass="21067">MNTPVPADFQSRVRHQLRRDALDAAYALMADQGWSAVTMTAIAAAVGVSRQTLYKEFSSKDQIGQALVIREAERFIDGVAEHVAAHTEVGPAIDAAVRYTLGQGATNPLLRTILSGDQGGNVLLPLVTTDSRPLFALAGQILGQHITARAPGLDPEDVTATADALVRLTVSHLLQPQDDTDTTVARLTRLALRGLGLP</sequence>
<keyword evidence="1" id="KW-0805">Transcription regulation</keyword>
<dbReference type="SUPFAM" id="SSF46689">
    <property type="entry name" value="Homeodomain-like"/>
    <property type="match status" value="1"/>
</dbReference>
<dbReference type="InterPro" id="IPR001647">
    <property type="entry name" value="HTH_TetR"/>
</dbReference>
<name>A0A6L9QCN7_9ACTN</name>
<keyword evidence="2 4" id="KW-0238">DNA-binding</keyword>
<dbReference type="InterPro" id="IPR050109">
    <property type="entry name" value="HTH-type_TetR-like_transc_reg"/>
</dbReference>
<evidence type="ECO:0000256" key="3">
    <source>
        <dbReference type="ARBA" id="ARBA00023163"/>
    </source>
</evidence>
<evidence type="ECO:0000313" key="7">
    <source>
        <dbReference type="Proteomes" id="UP000475532"/>
    </source>
</evidence>
<comment type="caution">
    <text evidence="6">The sequence shown here is derived from an EMBL/GenBank/DDBJ whole genome shotgun (WGS) entry which is preliminary data.</text>
</comment>
<dbReference type="PRINTS" id="PR00455">
    <property type="entry name" value="HTHTETR"/>
</dbReference>
<dbReference type="AlphaFoldDB" id="A0A6L9QCN7"/>
<protein>
    <submittedName>
        <fullName evidence="6">TetR/AcrR family transcriptional regulator</fullName>
    </submittedName>
</protein>
<keyword evidence="3" id="KW-0804">Transcription</keyword>
<evidence type="ECO:0000256" key="1">
    <source>
        <dbReference type="ARBA" id="ARBA00023015"/>
    </source>
</evidence>
<dbReference type="InterPro" id="IPR040611">
    <property type="entry name" value="AlkX_C"/>
</dbReference>
<dbReference type="Pfam" id="PF00440">
    <property type="entry name" value="TetR_N"/>
    <property type="match status" value="1"/>
</dbReference>
<dbReference type="EMBL" id="JAAGLI010000145">
    <property type="protein sequence ID" value="NEA21964.1"/>
    <property type="molecule type" value="Genomic_DNA"/>
</dbReference>
<dbReference type="PANTHER" id="PTHR30055">
    <property type="entry name" value="HTH-TYPE TRANSCRIPTIONAL REGULATOR RUTR"/>
    <property type="match status" value="1"/>
</dbReference>
<dbReference type="PANTHER" id="PTHR30055:SF234">
    <property type="entry name" value="HTH-TYPE TRANSCRIPTIONAL REGULATOR BETI"/>
    <property type="match status" value="1"/>
</dbReference>
<proteinExistence type="predicted"/>
<feature type="DNA-binding region" description="H-T-H motif" evidence="4">
    <location>
        <begin position="38"/>
        <end position="57"/>
    </location>
</feature>
<evidence type="ECO:0000256" key="2">
    <source>
        <dbReference type="ARBA" id="ARBA00023125"/>
    </source>
</evidence>